<dbReference type="AlphaFoldDB" id="A0A0X3NYA5"/>
<dbReference type="InterPro" id="IPR038060">
    <property type="entry name" value="C12orf66-like_central_sf"/>
</dbReference>
<accession>A0A0X3NYA5</accession>
<gene>
    <name evidence="1" type="primary">CL066</name>
    <name evidence="1" type="ORF">TR112475</name>
</gene>
<dbReference type="PANTHER" id="PTHR31581:SF1">
    <property type="entry name" value="KICSTOR SUBUNIT 2"/>
    <property type="match status" value="1"/>
</dbReference>
<dbReference type="SUPFAM" id="SSF160651">
    <property type="entry name" value="FLJ32549 C-terminal domain-like"/>
    <property type="match status" value="1"/>
</dbReference>
<name>A0A0X3NYA5_SCHSO</name>
<reference evidence="1" key="1">
    <citation type="submission" date="2016-01" db="EMBL/GenBank/DDBJ databases">
        <title>Reference transcriptome for the parasite Schistocephalus solidus: insights into the molecular evolution of parasitism.</title>
        <authorList>
            <person name="Hebert F.O."/>
            <person name="Grambauer S."/>
            <person name="Barber I."/>
            <person name="Landry C.R."/>
            <person name="Aubin-Horth N."/>
        </authorList>
    </citation>
    <scope>NUCLEOTIDE SEQUENCE</scope>
</reference>
<sequence>MVEIGNFIFSLEKYVDAFLDVSQDRTKEALRLFPNALTVHYGDSITNAKFALQSLSRLERKYQSLQFATPKKLFARQENLGELYSQLSDSFSTLCIGNERSANQVSEEQVSALSEYLLNVCRIRLKLLTFYTMMIEKETLLYCSAKGLRSGLIELQNSFLGSKNLLDSVFSPVTVVIKRELELLVSLLDAQFYISNLHFLNALLCLRSLSKIIKDGIVSSSSSPRTNLSPLFSWLLRFRNTLLAKFSLYWFNILHGVGPSEDLDYCLAKENPDLVLRLRSFTSRPDVSYVSLFFDAQLQDFAYLGHSYVAPVAVGNSPTGVESLPPILTIPPEAHPFPADDVSVIMTKICSVLSLDASEQPRRILSFFDAKIHKTFFLAKIEPRIYLVSVCPKNQLGNAQISSFLNRIGDAMQLIDISRALRPA</sequence>
<proteinExistence type="predicted"/>
<dbReference type="Pfam" id="PF09404">
    <property type="entry name" value="C12orf66_like"/>
    <property type="match status" value="1"/>
</dbReference>
<dbReference type="Gene3D" id="1.10.3450.30">
    <property type="match status" value="1"/>
</dbReference>
<dbReference type="GO" id="GO:0061462">
    <property type="term" value="P:protein localization to lysosome"/>
    <property type="evidence" value="ECO:0007669"/>
    <property type="project" value="TreeGrafter"/>
</dbReference>
<dbReference type="EMBL" id="GEEE01013847">
    <property type="protein sequence ID" value="JAP49378.1"/>
    <property type="molecule type" value="Transcribed_RNA"/>
</dbReference>
<evidence type="ECO:0000313" key="1">
    <source>
        <dbReference type="EMBL" id="JAP42537.1"/>
    </source>
</evidence>
<dbReference type="EMBL" id="GEEE01020688">
    <property type="protein sequence ID" value="JAP42537.1"/>
    <property type="molecule type" value="Transcribed_RNA"/>
</dbReference>
<dbReference type="PANTHER" id="PTHR31581">
    <property type="entry name" value="KICSTOR COMPLEX PROTEIN C12ORF66"/>
    <property type="match status" value="1"/>
</dbReference>
<dbReference type="GO" id="GO:0034198">
    <property type="term" value="P:cellular response to amino acid starvation"/>
    <property type="evidence" value="ECO:0007669"/>
    <property type="project" value="TreeGrafter"/>
</dbReference>
<organism evidence="1">
    <name type="scientific">Schistocephalus solidus</name>
    <name type="common">Tapeworm</name>
    <dbReference type="NCBI Taxonomy" id="70667"/>
    <lineage>
        <taxon>Eukaryota</taxon>
        <taxon>Metazoa</taxon>
        <taxon>Spiralia</taxon>
        <taxon>Lophotrochozoa</taxon>
        <taxon>Platyhelminthes</taxon>
        <taxon>Cestoda</taxon>
        <taxon>Eucestoda</taxon>
        <taxon>Diphyllobothriidea</taxon>
        <taxon>Diphyllobothriidae</taxon>
        <taxon>Schistocephalus</taxon>
    </lineage>
</organism>
<dbReference type="GO" id="GO:1904262">
    <property type="term" value="P:negative regulation of TORC1 signaling"/>
    <property type="evidence" value="ECO:0007669"/>
    <property type="project" value="TreeGrafter"/>
</dbReference>
<dbReference type="GO" id="GO:0042149">
    <property type="term" value="P:cellular response to glucose starvation"/>
    <property type="evidence" value="ECO:0007669"/>
    <property type="project" value="TreeGrafter"/>
</dbReference>
<protein>
    <submittedName>
        <fullName evidence="1">UPF0536 protein C12orf66</fullName>
    </submittedName>
</protein>
<dbReference type="SUPFAM" id="SSF158548">
    <property type="entry name" value="FLJ32549 domain-like"/>
    <property type="match status" value="1"/>
</dbReference>
<dbReference type="InterPro" id="IPR018544">
    <property type="entry name" value="KICS_2"/>
</dbReference>